<dbReference type="Proteomes" id="UP001186944">
    <property type="component" value="Unassembled WGS sequence"/>
</dbReference>
<evidence type="ECO:0000313" key="3">
    <source>
        <dbReference type="EMBL" id="KAK3097848.1"/>
    </source>
</evidence>
<feature type="signal peptide" evidence="1">
    <location>
        <begin position="1"/>
        <end position="16"/>
    </location>
</feature>
<accession>A0AA88YEW7</accession>
<dbReference type="SUPFAM" id="SSF56601">
    <property type="entry name" value="beta-lactamase/transpeptidase-like"/>
    <property type="match status" value="1"/>
</dbReference>
<dbReference type="Pfam" id="PF00144">
    <property type="entry name" value="Beta-lactamase"/>
    <property type="match status" value="1"/>
</dbReference>
<protein>
    <recommendedName>
        <fullName evidence="2">Beta-lactamase-related domain-containing protein</fullName>
    </recommendedName>
</protein>
<evidence type="ECO:0000256" key="1">
    <source>
        <dbReference type="SAM" id="SignalP"/>
    </source>
</evidence>
<dbReference type="AlphaFoldDB" id="A0AA88YEW7"/>
<feature type="chain" id="PRO_5041686750" description="Beta-lactamase-related domain-containing protein" evidence="1">
    <location>
        <begin position="17"/>
        <end position="517"/>
    </location>
</feature>
<dbReference type="PANTHER" id="PTHR46825">
    <property type="entry name" value="D-ALANYL-D-ALANINE-CARBOXYPEPTIDASE/ENDOPEPTIDASE AMPH"/>
    <property type="match status" value="1"/>
</dbReference>
<keyword evidence="1" id="KW-0732">Signal</keyword>
<dbReference type="InterPro" id="IPR050491">
    <property type="entry name" value="AmpC-like"/>
</dbReference>
<comment type="caution">
    <text evidence="3">The sequence shown here is derived from an EMBL/GenBank/DDBJ whole genome shotgun (WGS) entry which is preliminary data.</text>
</comment>
<organism evidence="3 4">
    <name type="scientific">Pinctada imbricata</name>
    <name type="common">Atlantic pearl-oyster</name>
    <name type="synonym">Pinctada martensii</name>
    <dbReference type="NCBI Taxonomy" id="66713"/>
    <lineage>
        <taxon>Eukaryota</taxon>
        <taxon>Metazoa</taxon>
        <taxon>Spiralia</taxon>
        <taxon>Lophotrochozoa</taxon>
        <taxon>Mollusca</taxon>
        <taxon>Bivalvia</taxon>
        <taxon>Autobranchia</taxon>
        <taxon>Pteriomorphia</taxon>
        <taxon>Pterioida</taxon>
        <taxon>Pterioidea</taxon>
        <taxon>Pteriidae</taxon>
        <taxon>Pinctada</taxon>
    </lineage>
</organism>
<reference evidence="3" key="1">
    <citation type="submission" date="2019-08" db="EMBL/GenBank/DDBJ databases">
        <title>The improved chromosome-level genome for the pearl oyster Pinctada fucata martensii using PacBio sequencing and Hi-C.</title>
        <authorList>
            <person name="Zheng Z."/>
        </authorList>
    </citation>
    <scope>NUCLEOTIDE SEQUENCE</scope>
    <source>
        <strain evidence="3">ZZ-2019</strain>
        <tissue evidence="3">Adductor muscle</tissue>
    </source>
</reference>
<proteinExistence type="predicted"/>
<dbReference type="Gene3D" id="2.40.128.600">
    <property type="match status" value="1"/>
</dbReference>
<keyword evidence="4" id="KW-1185">Reference proteome</keyword>
<dbReference type="InterPro" id="IPR012338">
    <property type="entry name" value="Beta-lactam/transpept-like"/>
</dbReference>
<dbReference type="Gene3D" id="3.40.710.10">
    <property type="entry name" value="DD-peptidase/beta-lactamase superfamily"/>
    <property type="match status" value="1"/>
</dbReference>
<evidence type="ECO:0000313" key="4">
    <source>
        <dbReference type="Proteomes" id="UP001186944"/>
    </source>
</evidence>
<sequence length="517" mass="57935">MKLLAAFLPLLGIVSGTVDTSGIAAYVSDTFACNGGTYKGLSISVVQNGQVLYSDGFGVRDTVGNVAVSNKTLFGIGGLTKAFTAALVYNLTVDKGYSRDVDTSLRSMLDDKTLFRSSMRSRYATLRDLLAHRMGYNQHNFMRLNLNRSQIIERIRELPIKSRFRDSYRHSNLFYGYVTYLVEFLGNNTFETLMQQKVFDPLQMADSSFFTTADFSGKNYASGYIDNYGTAYEVPMDFLKKWAELSGSGGIVSTADDMAKWMMFNLNGTYNQQGNYVMKSSIVKDLHKPWNRIQSASVEDHFKKPKTDHSVFHSSYGLGWKSGSYRGYDIITHGGSTYGYDSLITLVPHTQIGVYTAVTGNDHDYIYQTNIHNKIIDELLGLTPWVNATYTCSYSKDNTPAQTAPTFAKNYPFPYDASYYVGDYTDAAYGNLSISEEAGNLKMKYGIATFDMFSQDADSVAPTNNRSYIVSTGITHTIIDDGQVLFKQNNLTMSHFDEVVLEAFDDDQPPKFQRIHH</sequence>
<feature type="domain" description="Beta-lactamase-related" evidence="2">
    <location>
        <begin position="38"/>
        <end position="362"/>
    </location>
</feature>
<name>A0AA88YEW7_PINIB</name>
<dbReference type="InterPro" id="IPR001466">
    <property type="entry name" value="Beta-lactam-related"/>
</dbReference>
<gene>
    <name evidence="3" type="ORF">FSP39_013798</name>
</gene>
<dbReference type="EMBL" id="VSWD01000007">
    <property type="protein sequence ID" value="KAK3097848.1"/>
    <property type="molecule type" value="Genomic_DNA"/>
</dbReference>
<dbReference type="PANTHER" id="PTHR46825:SF15">
    <property type="entry name" value="BETA-LACTAMASE-RELATED DOMAIN-CONTAINING PROTEIN"/>
    <property type="match status" value="1"/>
</dbReference>
<evidence type="ECO:0000259" key="2">
    <source>
        <dbReference type="Pfam" id="PF00144"/>
    </source>
</evidence>